<organism evidence="2 3">
    <name type="scientific">Acacia crassicarpa</name>
    <name type="common">northern wattle</name>
    <dbReference type="NCBI Taxonomy" id="499986"/>
    <lineage>
        <taxon>Eukaryota</taxon>
        <taxon>Viridiplantae</taxon>
        <taxon>Streptophyta</taxon>
        <taxon>Embryophyta</taxon>
        <taxon>Tracheophyta</taxon>
        <taxon>Spermatophyta</taxon>
        <taxon>Magnoliopsida</taxon>
        <taxon>eudicotyledons</taxon>
        <taxon>Gunneridae</taxon>
        <taxon>Pentapetalae</taxon>
        <taxon>rosids</taxon>
        <taxon>fabids</taxon>
        <taxon>Fabales</taxon>
        <taxon>Fabaceae</taxon>
        <taxon>Caesalpinioideae</taxon>
        <taxon>mimosoid clade</taxon>
        <taxon>Acacieae</taxon>
        <taxon>Acacia</taxon>
    </lineage>
</organism>
<feature type="chain" id="PRO_5042092348" description="Glycine-rich protein" evidence="1">
    <location>
        <begin position="23"/>
        <end position="75"/>
    </location>
</feature>
<accession>A0AAE1ITH6</accession>
<evidence type="ECO:0008006" key="4">
    <source>
        <dbReference type="Google" id="ProtNLM"/>
    </source>
</evidence>
<dbReference type="EMBL" id="JAWXYG010000012">
    <property type="protein sequence ID" value="KAK4256728.1"/>
    <property type="molecule type" value="Genomic_DNA"/>
</dbReference>
<comment type="caution">
    <text evidence="2">The sequence shown here is derived from an EMBL/GenBank/DDBJ whole genome shotgun (WGS) entry which is preliminary data.</text>
</comment>
<feature type="signal peptide" evidence="1">
    <location>
        <begin position="1"/>
        <end position="22"/>
    </location>
</feature>
<dbReference type="Proteomes" id="UP001293593">
    <property type="component" value="Unassembled WGS sequence"/>
</dbReference>
<gene>
    <name evidence="2" type="ORF">QN277_006415</name>
</gene>
<dbReference type="AlphaFoldDB" id="A0AAE1ITH6"/>
<keyword evidence="3" id="KW-1185">Reference proteome</keyword>
<evidence type="ECO:0000313" key="3">
    <source>
        <dbReference type="Proteomes" id="UP001293593"/>
    </source>
</evidence>
<reference evidence="2" key="1">
    <citation type="submission" date="2023-10" db="EMBL/GenBank/DDBJ databases">
        <title>Chromosome-level genome of the transformable northern wattle, Acacia crassicarpa.</title>
        <authorList>
            <person name="Massaro I."/>
            <person name="Sinha N.R."/>
            <person name="Poethig S."/>
            <person name="Leichty A.R."/>
        </authorList>
    </citation>
    <scope>NUCLEOTIDE SEQUENCE</scope>
    <source>
        <strain evidence="2">Acra3RX</strain>
        <tissue evidence="2">Leaf</tissue>
    </source>
</reference>
<evidence type="ECO:0000313" key="2">
    <source>
        <dbReference type="EMBL" id="KAK4256728.1"/>
    </source>
</evidence>
<name>A0AAE1ITH6_9FABA</name>
<protein>
    <recommendedName>
        <fullName evidence="4">Glycine-rich protein</fullName>
    </recommendedName>
</protein>
<keyword evidence="1" id="KW-0732">Signal</keyword>
<proteinExistence type="predicted"/>
<sequence>MTLLKPALFLVLVIFVFNVIFAVNNDELVVGSVSSSSVVRRGGFEKEDFECKKGNGGLEENVLENEDYIYTNSLP</sequence>
<evidence type="ECO:0000256" key="1">
    <source>
        <dbReference type="SAM" id="SignalP"/>
    </source>
</evidence>